<name>A0A062TZJ5_9PROT</name>
<dbReference type="GO" id="GO:0004852">
    <property type="term" value="F:uroporphyrinogen-III synthase activity"/>
    <property type="evidence" value="ECO:0007669"/>
    <property type="project" value="InterPro"/>
</dbReference>
<dbReference type="SUPFAM" id="SSF69618">
    <property type="entry name" value="HemD-like"/>
    <property type="match status" value="1"/>
</dbReference>
<dbReference type="Gene3D" id="3.40.50.10090">
    <property type="match status" value="2"/>
</dbReference>
<keyword evidence="3" id="KW-1185">Reference proteome</keyword>
<organism evidence="2 3">
    <name type="scientific">Hyphomonas pacifica</name>
    <dbReference type="NCBI Taxonomy" id="1280941"/>
    <lineage>
        <taxon>Bacteria</taxon>
        <taxon>Pseudomonadati</taxon>
        <taxon>Pseudomonadota</taxon>
        <taxon>Alphaproteobacteria</taxon>
        <taxon>Hyphomonadales</taxon>
        <taxon>Hyphomonadaceae</taxon>
        <taxon>Hyphomonas</taxon>
    </lineage>
</organism>
<dbReference type="eggNOG" id="COG1587">
    <property type="taxonomic scope" value="Bacteria"/>
</dbReference>
<dbReference type="AlphaFoldDB" id="A0A062TZJ5"/>
<evidence type="ECO:0000259" key="1">
    <source>
        <dbReference type="Pfam" id="PF02602"/>
    </source>
</evidence>
<dbReference type="Proteomes" id="UP000249123">
    <property type="component" value="Unassembled WGS sequence"/>
</dbReference>
<dbReference type="RefSeq" id="WP_051594781.1">
    <property type="nucleotide sequence ID" value="NZ_AWFA01000014.1"/>
</dbReference>
<dbReference type="GO" id="GO:0033014">
    <property type="term" value="P:tetrapyrrole biosynthetic process"/>
    <property type="evidence" value="ECO:0007669"/>
    <property type="project" value="InterPro"/>
</dbReference>
<dbReference type="CDD" id="cd06578">
    <property type="entry name" value="HemD"/>
    <property type="match status" value="1"/>
</dbReference>
<dbReference type="EMBL" id="AWFB01000004">
    <property type="protein sequence ID" value="RAN35478.1"/>
    <property type="molecule type" value="Genomic_DNA"/>
</dbReference>
<dbReference type="InterPro" id="IPR003754">
    <property type="entry name" value="4pyrrol_synth_uPrphyn_synth"/>
</dbReference>
<protein>
    <recommendedName>
        <fullName evidence="1">Tetrapyrrole biosynthesis uroporphyrinogen III synthase domain-containing protein</fullName>
    </recommendedName>
</protein>
<comment type="caution">
    <text evidence="2">The sequence shown here is derived from an EMBL/GenBank/DDBJ whole genome shotgun (WGS) entry which is preliminary data.</text>
</comment>
<proteinExistence type="predicted"/>
<gene>
    <name evidence="2" type="ORF">HY3_08025</name>
</gene>
<evidence type="ECO:0000313" key="3">
    <source>
        <dbReference type="Proteomes" id="UP000249123"/>
    </source>
</evidence>
<dbReference type="InterPro" id="IPR036108">
    <property type="entry name" value="4pyrrol_syn_uPrphyn_synt_sf"/>
</dbReference>
<dbReference type="Pfam" id="PF02602">
    <property type="entry name" value="HEM4"/>
    <property type="match status" value="1"/>
</dbReference>
<dbReference type="STRING" id="1280941.HY2_11230"/>
<feature type="domain" description="Tetrapyrrole biosynthesis uroporphyrinogen III synthase" evidence="1">
    <location>
        <begin position="17"/>
        <end position="232"/>
    </location>
</feature>
<evidence type="ECO:0000313" key="2">
    <source>
        <dbReference type="EMBL" id="RAN35478.1"/>
    </source>
</evidence>
<dbReference type="OrthoDB" id="7204250at2"/>
<accession>A0A328JXV5</accession>
<sequence length="242" mass="25099">MVTPPVIVTRAEPGASETAERLARLGFQAILSPMLVLKELEGSVPELSDVSNLIFTSANGVRFFMQAVGGMTPQVAGLTAWGVGPATNAAIQEAGFGLHVEGDGNAEDLAAMILKSDPDSGGFLHVANSAAGGDLVRRLMEGGRTARFQALYETAPIGQLAVKARQAILAPDDCMVLIHSAKGAAAFLSAVDKISLETSTLVAISEAAATPLTDAGAKRLLHAARPNEDALMDALEKARQEL</sequence>
<accession>A0A062TZJ5</accession>
<reference evidence="2 3" key="1">
    <citation type="submission" date="2013-04" db="EMBL/GenBank/DDBJ databases">
        <title>Hyphomonas sp. T24B3 Genome Sequencing.</title>
        <authorList>
            <person name="Lai Q."/>
            <person name="Shao Z."/>
        </authorList>
    </citation>
    <scope>NUCLEOTIDE SEQUENCE [LARGE SCALE GENOMIC DNA]</scope>
    <source>
        <strain evidence="2 3">T24B3</strain>
    </source>
</reference>